<accession>A0A269THM5</accession>
<proteinExistence type="predicted"/>
<dbReference type="OrthoDB" id="9888444at2"/>
<gene>
    <name evidence="2" type="ORF">CJJ23_04500</name>
</gene>
<name>A0A269THM5_9BACT</name>
<dbReference type="AlphaFoldDB" id="A0A269THM5"/>
<dbReference type="Proteomes" id="UP000216943">
    <property type="component" value="Unassembled WGS sequence"/>
</dbReference>
<protein>
    <submittedName>
        <fullName evidence="2">Uncharacterized protein</fullName>
    </submittedName>
</protein>
<keyword evidence="1" id="KW-0812">Transmembrane</keyword>
<dbReference type="RefSeq" id="WP_095335153.1">
    <property type="nucleotide sequence ID" value="NZ_NQNY01000017.1"/>
</dbReference>
<comment type="caution">
    <text evidence="2">The sequence shown here is derived from an EMBL/GenBank/DDBJ whole genome shotgun (WGS) entry which is preliminary data.</text>
</comment>
<sequence length="141" mass="16899">MNQHRDLHINKFNSFEDLNKKIKIAFYYTISEVIFFIIALSFLIINIFLTDEFKINFNTTNSIIAIIPGLVIAGIWILFYAVGCYLRFNWIVKSDYIIKSKDEDLNIYLNKISMFLRYPILNMIFINRLRKFIKEIPSERR</sequence>
<dbReference type="EMBL" id="NQNY01000017">
    <property type="protein sequence ID" value="PAK20973.1"/>
    <property type="molecule type" value="Genomic_DNA"/>
</dbReference>
<evidence type="ECO:0000313" key="3">
    <source>
        <dbReference type="Proteomes" id="UP000216943"/>
    </source>
</evidence>
<keyword evidence="1" id="KW-1133">Transmembrane helix</keyword>
<reference evidence="3" key="1">
    <citation type="submission" date="2017-08" db="EMBL/GenBank/DDBJ databases">
        <authorList>
            <person name="Alvarez-Ponce D."/>
            <person name="Weitzman C.L."/>
            <person name="Tillett R.L."/>
            <person name="Sandmeier F.C."/>
            <person name="Tracy C.R."/>
        </authorList>
    </citation>
    <scope>NUCLEOTIDE SEQUENCE [LARGE SCALE GENOMIC DNA]</scope>
    <source>
        <strain evidence="3">723</strain>
    </source>
</reference>
<evidence type="ECO:0000313" key="2">
    <source>
        <dbReference type="EMBL" id="PAK20973.1"/>
    </source>
</evidence>
<evidence type="ECO:0000256" key="1">
    <source>
        <dbReference type="SAM" id="Phobius"/>
    </source>
</evidence>
<feature type="transmembrane region" description="Helical" evidence="1">
    <location>
        <begin position="25"/>
        <end position="49"/>
    </location>
</feature>
<organism evidence="2 3">
    <name type="scientific">Mycoplasmopsis agassizii</name>
    <dbReference type="NCBI Taxonomy" id="33922"/>
    <lineage>
        <taxon>Bacteria</taxon>
        <taxon>Bacillati</taxon>
        <taxon>Mycoplasmatota</taxon>
        <taxon>Mycoplasmoidales</taxon>
        <taxon>Metamycoplasmataceae</taxon>
        <taxon>Mycoplasmopsis</taxon>
    </lineage>
</organism>
<feature type="transmembrane region" description="Helical" evidence="1">
    <location>
        <begin position="61"/>
        <end position="88"/>
    </location>
</feature>
<keyword evidence="1" id="KW-0472">Membrane</keyword>